<evidence type="ECO:0000313" key="2">
    <source>
        <dbReference type="Proteomes" id="UP000485058"/>
    </source>
</evidence>
<reference evidence="1 2" key="1">
    <citation type="submission" date="2020-02" db="EMBL/GenBank/DDBJ databases">
        <title>Draft genome sequence of Haematococcus lacustris strain NIES-144.</title>
        <authorList>
            <person name="Morimoto D."/>
            <person name="Nakagawa S."/>
            <person name="Yoshida T."/>
            <person name="Sawayama S."/>
        </authorList>
    </citation>
    <scope>NUCLEOTIDE SEQUENCE [LARGE SCALE GENOMIC DNA]</scope>
    <source>
        <strain evidence="1 2">NIES-144</strain>
    </source>
</reference>
<dbReference type="AlphaFoldDB" id="A0A699ZWD7"/>
<dbReference type="EMBL" id="BLLF01003397">
    <property type="protein sequence ID" value="GFH27227.1"/>
    <property type="molecule type" value="Genomic_DNA"/>
</dbReference>
<proteinExistence type="predicted"/>
<sequence length="120" mass="11764">NCGAAAAALSSLLLSSRSSEGAAPIASAVSTSSMAAMAALEVPDTTPPIITIKGSGALFMVAATGGNATSSVPGMVNNVPLGSLYVDEGATATDVRTGKPGVVRDISSAIQVTYPRPIDT</sequence>
<organism evidence="1 2">
    <name type="scientific">Haematococcus lacustris</name>
    <name type="common">Green alga</name>
    <name type="synonym">Haematococcus pluvialis</name>
    <dbReference type="NCBI Taxonomy" id="44745"/>
    <lineage>
        <taxon>Eukaryota</taxon>
        <taxon>Viridiplantae</taxon>
        <taxon>Chlorophyta</taxon>
        <taxon>core chlorophytes</taxon>
        <taxon>Chlorophyceae</taxon>
        <taxon>CS clade</taxon>
        <taxon>Chlamydomonadales</taxon>
        <taxon>Haematococcaceae</taxon>
        <taxon>Haematococcus</taxon>
    </lineage>
</organism>
<feature type="non-terminal residue" evidence="1">
    <location>
        <position position="1"/>
    </location>
</feature>
<accession>A0A699ZWD7</accession>
<name>A0A699ZWD7_HAELA</name>
<feature type="non-terminal residue" evidence="1">
    <location>
        <position position="120"/>
    </location>
</feature>
<comment type="caution">
    <text evidence="1">The sequence shown here is derived from an EMBL/GenBank/DDBJ whole genome shotgun (WGS) entry which is preliminary data.</text>
</comment>
<gene>
    <name evidence="1" type="ORF">HaLaN_25517</name>
</gene>
<evidence type="ECO:0000313" key="1">
    <source>
        <dbReference type="EMBL" id="GFH27227.1"/>
    </source>
</evidence>
<dbReference type="Proteomes" id="UP000485058">
    <property type="component" value="Unassembled WGS sequence"/>
</dbReference>
<keyword evidence="2" id="KW-1185">Reference proteome</keyword>
<protein>
    <submittedName>
        <fullName evidence="1">PKD_channel domain-containing protein</fullName>
    </submittedName>
</protein>